<gene>
    <name evidence="1" type="ORF">Daus18300_003806</name>
</gene>
<keyword evidence="2" id="KW-1185">Reference proteome</keyword>
<reference evidence="1 2" key="1">
    <citation type="journal article" date="2024" name="IMA Fungus">
        <title>IMA Genome - F19 : A genome assembly and annotation guide to empower mycologists, including annotated draft genome sequences of Ceratocystis pirilliformis, Diaporthe australafricana, Fusarium ophioides, Paecilomyces lecythidis, and Sporothrix stenoceras.</title>
        <authorList>
            <person name="Aylward J."/>
            <person name="Wilson A.M."/>
            <person name="Visagie C.M."/>
            <person name="Spraker J."/>
            <person name="Barnes I."/>
            <person name="Buitendag C."/>
            <person name="Ceriani C."/>
            <person name="Del Mar Angel L."/>
            <person name="du Plessis D."/>
            <person name="Fuchs T."/>
            <person name="Gasser K."/>
            <person name="Kramer D."/>
            <person name="Li W."/>
            <person name="Munsamy K."/>
            <person name="Piso A."/>
            <person name="Price J.L."/>
            <person name="Sonnekus B."/>
            <person name="Thomas C."/>
            <person name="van der Nest A."/>
            <person name="van Dijk A."/>
            <person name="van Heerden A."/>
            <person name="van Vuuren N."/>
            <person name="Yilmaz N."/>
            <person name="Duong T.A."/>
            <person name="van der Merwe N.A."/>
            <person name="Wingfield M.J."/>
            <person name="Wingfield B.D."/>
        </authorList>
    </citation>
    <scope>NUCLEOTIDE SEQUENCE [LARGE SCALE GENOMIC DNA]</scope>
    <source>
        <strain evidence="1 2">CMW 18300</strain>
    </source>
</reference>
<dbReference type="PANTHER" id="PTHR11803:SF42">
    <property type="entry name" value="MMF1"/>
    <property type="match status" value="1"/>
</dbReference>
<dbReference type="Gene3D" id="3.30.1330.40">
    <property type="entry name" value="RutC-like"/>
    <property type="match status" value="1"/>
</dbReference>
<sequence length="127" mass="13848">MSKIESVLTDKAPKPLPQFSQAIKYNGLVFCSGNIGLDPATSVAIPGTVKDRTRQALSNLQAVLEASGSGLKNVLKVNIFITTMDDFATMNEAYDEFFSFDPKPVSRAATSKMNVALRDLCYRPELV</sequence>
<protein>
    <submittedName>
        <fullName evidence="1">Uncharacterized protein</fullName>
    </submittedName>
</protein>
<dbReference type="InterPro" id="IPR035959">
    <property type="entry name" value="RutC-like_sf"/>
</dbReference>
<evidence type="ECO:0000313" key="2">
    <source>
        <dbReference type="Proteomes" id="UP001583177"/>
    </source>
</evidence>
<accession>A0ABR3XE73</accession>
<evidence type="ECO:0000313" key="1">
    <source>
        <dbReference type="EMBL" id="KAL1873934.1"/>
    </source>
</evidence>
<comment type="caution">
    <text evidence="1">The sequence shown here is derived from an EMBL/GenBank/DDBJ whole genome shotgun (WGS) entry which is preliminary data.</text>
</comment>
<organism evidence="1 2">
    <name type="scientific">Diaporthe australafricana</name>
    <dbReference type="NCBI Taxonomy" id="127596"/>
    <lineage>
        <taxon>Eukaryota</taxon>
        <taxon>Fungi</taxon>
        <taxon>Dikarya</taxon>
        <taxon>Ascomycota</taxon>
        <taxon>Pezizomycotina</taxon>
        <taxon>Sordariomycetes</taxon>
        <taxon>Sordariomycetidae</taxon>
        <taxon>Diaporthales</taxon>
        <taxon>Diaporthaceae</taxon>
        <taxon>Diaporthe</taxon>
    </lineage>
</organism>
<dbReference type="Proteomes" id="UP001583177">
    <property type="component" value="Unassembled WGS sequence"/>
</dbReference>
<proteinExistence type="predicted"/>
<dbReference type="InterPro" id="IPR006175">
    <property type="entry name" value="YjgF/YER057c/UK114"/>
</dbReference>
<dbReference type="Pfam" id="PF01042">
    <property type="entry name" value="Ribonuc_L-PSP"/>
    <property type="match status" value="1"/>
</dbReference>
<name>A0ABR3XE73_9PEZI</name>
<dbReference type="EMBL" id="JAWRVE010000024">
    <property type="protein sequence ID" value="KAL1873934.1"/>
    <property type="molecule type" value="Genomic_DNA"/>
</dbReference>
<dbReference type="CDD" id="cd00448">
    <property type="entry name" value="YjgF_YER057c_UK114_family"/>
    <property type="match status" value="1"/>
</dbReference>
<dbReference type="SUPFAM" id="SSF55298">
    <property type="entry name" value="YjgF-like"/>
    <property type="match status" value="1"/>
</dbReference>
<dbReference type="PANTHER" id="PTHR11803">
    <property type="entry name" value="2-IMINOBUTANOATE/2-IMINOPROPANOATE DEAMINASE RIDA"/>
    <property type="match status" value="1"/>
</dbReference>